<dbReference type="InterPro" id="IPR039448">
    <property type="entry name" value="Beta_helix"/>
</dbReference>
<feature type="domain" description="Right handed beta helix" evidence="1">
    <location>
        <begin position="238"/>
        <end position="396"/>
    </location>
</feature>
<dbReference type="Pfam" id="PF13229">
    <property type="entry name" value="Beta_helix"/>
    <property type="match status" value="1"/>
</dbReference>
<dbReference type="InterPro" id="IPR022441">
    <property type="entry name" value="Para_beta_helix_rpt-2"/>
</dbReference>
<evidence type="ECO:0000259" key="1">
    <source>
        <dbReference type="Pfam" id="PF13229"/>
    </source>
</evidence>
<organism evidence="2 3">
    <name type="scientific">Chroogloeocystis siderophila 5.2 s.c.1</name>
    <dbReference type="NCBI Taxonomy" id="247279"/>
    <lineage>
        <taxon>Bacteria</taxon>
        <taxon>Bacillati</taxon>
        <taxon>Cyanobacteriota</taxon>
        <taxon>Cyanophyceae</taxon>
        <taxon>Oscillatoriophycideae</taxon>
        <taxon>Chroococcales</taxon>
        <taxon>Chroococcaceae</taxon>
        <taxon>Chroogloeocystis</taxon>
    </lineage>
</organism>
<sequence>MMNNQGDKRVCWFILTHLLLAGLATIPLKANSATLNIKNTNYAIPSGAYFVSPTGSESNSGRSADSPWPVAKAIASAPSGATIVFRGGTYRNVQIALNKRLTLQAYPNEQPWLKGSTVVDGWVQEGSIWRKDGWNFSFLPVEEGKAIDPKYPMAGHRDMVYINGVALKQVGSKANVGPGTFFVDGRNNKLYIGTNPSGKTVEATTQTEGIMAWNSAASGSVIRGLGLAHYANQGLKIGASGITVENSTLAWNGLDGLIVQSSDAKLRGNTISYNGRRGVNGVRSHRLQLENNVISHNNTENFSKSWSAGGAKIIWTDGAVMRGNTVNNNKSIGLWIDESSTNSTVVNNVVRNNSSNGISMEISHNAIIASNVISGNAPAGIIILNSSSARIYNNTLARNQANLLVQETSRNNTKSNEISKGITWVTRNTIVKNNIFWNSSGTMFFASGCPVKEPSSLMVPTTNNNAYYRTSATKPANLIWGLSSSQCSQSFTSLASFQSSTGLESNSLDVVNSSDPFFVNANDNDFRLKSGSPAIGRGEPLPADIANAIGVAAGTTVNLGALKF</sequence>
<dbReference type="AlphaFoldDB" id="A0A1U7HVV6"/>
<dbReference type="RefSeq" id="WP_236738747.1">
    <property type="nucleotide sequence ID" value="NZ_CAWMVK010000039.1"/>
</dbReference>
<keyword evidence="3" id="KW-1185">Reference proteome</keyword>
<dbReference type="SUPFAM" id="SSF51126">
    <property type="entry name" value="Pectin lyase-like"/>
    <property type="match status" value="1"/>
</dbReference>
<dbReference type="InterPro" id="IPR012334">
    <property type="entry name" value="Pectin_lyas_fold"/>
</dbReference>
<dbReference type="NCBIfam" id="TIGR03804">
    <property type="entry name" value="para_beta_helix"/>
    <property type="match status" value="1"/>
</dbReference>
<proteinExistence type="predicted"/>
<name>A0A1U7HVV6_9CHRO</name>
<evidence type="ECO:0000313" key="3">
    <source>
        <dbReference type="Proteomes" id="UP000185984"/>
    </source>
</evidence>
<accession>A0A1U7HVV6</accession>
<dbReference type="InterPro" id="IPR011050">
    <property type="entry name" value="Pectin_lyase_fold/virulence"/>
</dbReference>
<dbReference type="SMART" id="SM00710">
    <property type="entry name" value="PbH1"/>
    <property type="match status" value="7"/>
</dbReference>
<reference evidence="2 3" key="1">
    <citation type="submission" date="2016-11" db="EMBL/GenBank/DDBJ databases">
        <title>Draft Genome Sequences of Nine Cyanobacterial Strains from Diverse Habitats.</title>
        <authorList>
            <person name="Zhu T."/>
            <person name="Hou S."/>
            <person name="Lu X."/>
            <person name="Hess W.R."/>
        </authorList>
    </citation>
    <scope>NUCLEOTIDE SEQUENCE [LARGE SCALE GENOMIC DNA]</scope>
    <source>
        <strain evidence="2 3">5.2 s.c.1</strain>
    </source>
</reference>
<dbReference type="EMBL" id="MRCC01000005">
    <property type="protein sequence ID" value="OKH27683.1"/>
    <property type="molecule type" value="Genomic_DNA"/>
</dbReference>
<gene>
    <name evidence="2" type="ORF">NIES1031_07120</name>
</gene>
<comment type="caution">
    <text evidence="2">The sequence shown here is derived from an EMBL/GenBank/DDBJ whole genome shotgun (WGS) entry which is preliminary data.</text>
</comment>
<protein>
    <recommendedName>
        <fullName evidence="1">Right handed beta helix domain-containing protein</fullName>
    </recommendedName>
</protein>
<dbReference type="Proteomes" id="UP000185984">
    <property type="component" value="Unassembled WGS sequence"/>
</dbReference>
<dbReference type="STRING" id="247279.NIES1031_07120"/>
<dbReference type="Gene3D" id="2.160.20.10">
    <property type="entry name" value="Single-stranded right-handed beta-helix, Pectin lyase-like"/>
    <property type="match status" value="1"/>
</dbReference>
<dbReference type="InterPro" id="IPR006626">
    <property type="entry name" value="PbH1"/>
</dbReference>
<evidence type="ECO:0000313" key="2">
    <source>
        <dbReference type="EMBL" id="OKH27683.1"/>
    </source>
</evidence>